<keyword evidence="1" id="KW-0472">Membrane</keyword>
<dbReference type="STRING" id="61635.BN85307620"/>
<keyword evidence="1" id="KW-0812">Transmembrane</keyword>
<reference evidence="2 3" key="1">
    <citation type="journal article" date="2013" name="J. Mol. Microbiol. Biotechnol.">
        <title>Analysis of the Complete Genomes of Acholeplasma brassicae , A. palmae and A. laidlawii and Their Comparison to the Obligate Parasites from ' Candidatus Phytoplasma'.</title>
        <authorList>
            <person name="Kube M."/>
            <person name="Siewert C."/>
            <person name="Migdoll A.M."/>
            <person name="Duduk B."/>
            <person name="Holz S."/>
            <person name="Rabus R."/>
            <person name="Seemuller E."/>
            <person name="Mitrovic J."/>
            <person name="Muller I."/>
            <person name="Buttner C."/>
            <person name="Reinhardt R."/>
        </authorList>
    </citation>
    <scope>NUCLEOTIDE SEQUENCE [LARGE SCALE GENOMIC DNA]</scope>
    <source>
        <strain evidence="3">0502</strain>
    </source>
</reference>
<dbReference type="PIRSF" id="PIRSF031501">
    <property type="entry name" value="QueT"/>
    <property type="match status" value="1"/>
</dbReference>
<evidence type="ECO:0008006" key="4">
    <source>
        <dbReference type="Google" id="ProtNLM"/>
    </source>
</evidence>
<dbReference type="Pfam" id="PF06177">
    <property type="entry name" value="QueT"/>
    <property type="match status" value="1"/>
</dbReference>
<evidence type="ECO:0000313" key="2">
    <source>
        <dbReference type="EMBL" id="CCV65783.1"/>
    </source>
</evidence>
<organism evidence="2 3">
    <name type="scientific">Acholeplasma brassicae</name>
    <dbReference type="NCBI Taxonomy" id="61635"/>
    <lineage>
        <taxon>Bacteria</taxon>
        <taxon>Bacillati</taxon>
        <taxon>Mycoplasmatota</taxon>
        <taxon>Mollicutes</taxon>
        <taxon>Acholeplasmatales</taxon>
        <taxon>Acholeplasmataceae</taxon>
        <taxon>Acholeplasma</taxon>
    </lineage>
</organism>
<dbReference type="HOGENOM" id="CLU_104115_0_0_14"/>
<feature type="transmembrane region" description="Helical" evidence="1">
    <location>
        <begin position="98"/>
        <end position="117"/>
    </location>
</feature>
<dbReference type="RefSeq" id="WP_030004646.1">
    <property type="nucleotide sequence ID" value="NC_022549.1"/>
</dbReference>
<dbReference type="AlphaFoldDB" id="U4KRI8"/>
<name>U4KRI8_9MOLU</name>
<dbReference type="InterPro" id="IPR010387">
    <property type="entry name" value="QueT"/>
</dbReference>
<sequence length="161" mass="18357">MFNFTLRDYIRQAMIASIYVVLVFLFQPISYESLQFRIAELLVIIVLFDHKSIVGLTIGCFVANLFSPLLVYDLTFGTFATFLTLLLMIKTKNLYVRLLYPSLINALIVGFALTLAFETPYLLNMGSVFIGQFVVTYVIGLPLYLILNQNTGFKSLFHDEI</sequence>
<feature type="transmembrane region" description="Helical" evidence="1">
    <location>
        <begin position="70"/>
        <end position="89"/>
    </location>
</feature>
<dbReference type="Proteomes" id="UP000032737">
    <property type="component" value="Chromosome"/>
</dbReference>
<dbReference type="PANTHER" id="PTHR40044:SF1">
    <property type="entry name" value="INTEGRAL MEMBRANE PROTEIN"/>
    <property type="match status" value="1"/>
</dbReference>
<proteinExistence type="predicted"/>
<dbReference type="PANTHER" id="PTHR40044">
    <property type="entry name" value="INTEGRAL MEMBRANE PROTEIN-RELATED"/>
    <property type="match status" value="1"/>
</dbReference>
<dbReference type="OrthoDB" id="384697at2"/>
<evidence type="ECO:0000313" key="3">
    <source>
        <dbReference type="Proteomes" id="UP000032737"/>
    </source>
</evidence>
<keyword evidence="3" id="KW-1185">Reference proteome</keyword>
<dbReference type="KEGG" id="abra:BN85307620"/>
<evidence type="ECO:0000256" key="1">
    <source>
        <dbReference type="SAM" id="Phobius"/>
    </source>
</evidence>
<gene>
    <name evidence="2" type="ORF">BN85307620</name>
</gene>
<accession>U4KRI8</accession>
<protein>
    <recommendedName>
        <fullName evidence="4">QueT transporter family protein</fullName>
    </recommendedName>
</protein>
<dbReference type="EMBL" id="FO681348">
    <property type="protein sequence ID" value="CCV65783.1"/>
    <property type="molecule type" value="Genomic_DNA"/>
</dbReference>
<keyword evidence="1" id="KW-1133">Transmembrane helix</keyword>
<feature type="transmembrane region" description="Helical" evidence="1">
    <location>
        <begin position="129"/>
        <end position="147"/>
    </location>
</feature>
<feature type="transmembrane region" description="Helical" evidence="1">
    <location>
        <begin position="12"/>
        <end position="29"/>
    </location>
</feature>